<dbReference type="PANTHER" id="PTHR36383:SF1">
    <property type="entry name" value="PROTEIN, PUTATIVE-RELATED"/>
    <property type="match status" value="1"/>
</dbReference>
<keyword evidence="3" id="KW-0812">Transmembrane</keyword>
<evidence type="ECO:0000256" key="1">
    <source>
        <dbReference type="SAM" id="Coils"/>
    </source>
</evidence>
<reference evidence="5" key="1">
    <citation type="submission" date="2025-08" db="UniProtKB">
        <authorList>
            <consortium name="RefSeq"/>
        </authorList>
    </citation>
    <scope>IDENTIFICATION</scope>
    <source>
        <tissue evidence="5">Leaf</tissue>
    </source>
</reference>
<dbReference type="KEGG" id="rarg:115748021"/>
<protein>
    <submittedName>
        <fullName evidence="5">Uncharacterized protein LOC115748021</fullName>
    </submittedName>
</protein>
<dbReference type="GeneID" id="115748021"/>
<dbReference type="RefSeq" id="XP_030540247.1">
    <property type="nucleotide sequence ID" value="XM_030684387.2"/>
</dbReference>
<evidence type="ECO:0000256" key="2">
    <source>
        <dbReference type="SAM" id="MobiDB-lite"/>
    </source>
</evidence>
<evidence type="ECO:0000313" key="5">
    <source>
        <dbReference type="RefSeq" id="XP_030540247.1"/>
    </source>
</evidence>
<accession>A0A8B8Q1H5</accession>
<proteinExistence type="predicted"/>
<name>A0A8B8Q1H5_9MYRT</name>
<feature type="region of interest" description="Disordered" evidence="2">
    <location>
        <begin position="14"/>
        <end position="37"/>
    </location>
</feature>
<keyword evidence="3" id="KW-0472">Membrane</keyword>
<sequence length="315" mass="34479">MEAQLLLQSLALPISPASSRPSSPRRGASLKTAFRGRHAHARRVPRTLVAKCSVSEGEQSGDSKDALSGVVGVRVEELLSREENRGLLDGLERASRRVDEARRELAEIERQEVEARRMRNYIEQLESRASEIAESQRELSEARALVEEAERSLSRTAKARDEERDGAQINREEERWESVKAASVSALVGTLAGLPLSLAQVAAVSQLVLPSGIDFISCALFGITFRYAVRRDLDNIQLKTGTSAAFGFVRGLACLGAGPPLELNLESFLSHAFSGAVYIAEGLLIFVFAAVALEFCFKMRVLSPFPIERPESRTG</sequence>
<feature type="compositionally biased region" description="Low complexity" evidence="2">
    <location>
        <begin position="14"/>
        <end position="30"/>
    </location>
</feature>
<dbReference type="OrthoDB" id="198474at2759"/>
<keyword evidence="1" id="KW-0175">Coiled coil</keyword>
<keyword evidence="4" id="KW-1185">Reference proteome</keyword>
<evidence type="ECO:0000256" key="3">
    <source>
        <dbReference type="SAM" id="Phobius"/>
    </source>
</evidence>
<dbReference type="Proteomes" id="UP000827889">
    <property type="component" value="Chromosome 3"/>
</dbReference>
<keyword evidence="3" id="KW-1133">Transmembrane helix</keyword>
<dbReference type="PANTHER" id="PTHR36383">
    <property type="entry name" value="OS09G0529350 PROTEIN"/>
    <property type="match status" value="1"/>
</dbReference>
<gene>
    <name evidence="5" type="primary">LOC115748021</name>
</gene>
<evidence type="ECO:0000313" key="4">
    <source>
        <dbReference type="Proteomes" id="UP000827889"/>
    </source>
</evidence>
<dbReference type="AlphaFoldDB" id="A0A8B8Q1H5"/>
<organism evidence="4 5">
    <name type="scientific">Rhodamnia argentea</name>
    <dbReference type="NCBI Taxonomy" id="178133"/>
    <lineage>
        <taxon>Eukaryota</taxon>
        <taxon>Viridiplantae</taxon>
        <taxon>Streptophyta</taxon>
        <taxon>Embryophyta</taxon>
        <taxon>Tracheophyta</taxon>
        <taxon>Spermatophyta</taxon>
        <taxon>Magnoliopsida</taxon>
        <taxon>eudicotyledons</taxon>
        <taxon>Gunneridae</taxon>
        <taxon>Pentapetalae</taxon>
        <taxon>rosids</taxon>
        <taxon>malvids</taxon>
        <taxon>Myrtales</taxon>
        <taxon>Myrtaceae</taxon>
        <taxon>Myrtoideae</taxon>
        <taxon>Myrteae</taxon>
        <taxon>Australasian group</taxon>
        <taxon>Rhodamnia</taxon>
    </lineage>
</organism>
<feature type="transmembrane region" description="Helical" evidence="3">
    <location>
        <begin position="273"/>
        <end position="297"/>
    </location>
</feature>
<feature type="coiled-coil region" evidence="1">
    <location>
        <begin position="84"/>
        <end position="159"/>
    </location>
</feature>